<reference evidence="1 2" key="1">
    <citation type="submission" date="2014-09" db="EMBL/GenBank/DDBJ databases">
        <title>Vibrio maritimus JCM 19240. (C210) whole genome shotgun sequence.</title>
        <authorList>
            <person name="Sawabe T."/>
            <person name="Meirelles P."/>
            <person name="Nakanishi M."/>
            <person name="Sayaka M."/>
            <person name="Hattori M."/>
            <person name="Ohkuma M."/>
        </authorList>
    </citation>
    <scope>NUCLEOTIDE SEQUENCE [LARGE SCALE GENOMIC DNA]</scope>
    <source>
        <strain evidence="1 2">JCM 19240</strain>
    </source>
</reference>
<comment type="caution">
    <text evidence="1">The sequence shown here is derived from an EMBL/GenBank/DDBJ whole genome shotgun (WGS) entry which is preliminary data.</text>
</comment>
<name>A0A090TDK0_9VIBR</name>
<dbReference type="AlphaFoldDB" id="A0A090TDK0"/>
<sequence length="46" mass="5444">MKTNNQTKPAHPLTTYYLNLMASQKHRPRWQTEALIQLAKTCQFLK</sequence>
<reference evidence="1 2" key="2">
    <citation type="submission" date="2014-09" db="EMBL/GenBank/DDBJ databases">
        <authorList>
            <consortium name="NBRP consortium"/>
            <person name="Sawabe T."/>
            <person name="Meirelles P."/>
            <person name="Nakanishi M."/>
            <person name="Sayaka M."/>
            <person name="Hattori M."/>
            <person name="Ohkuma M."/>
        </authorList>
    </citation>
    <scope>NUCLEOTIDE SEQUENCE [LARGE SCALE GENOMIC DNA]</scope>
    <source>
        <strain evidence="1 2">JCM 19240</strain>
    </source>
</reference>
<dbReference type="Proteomes" id="UP000029224">
    <property type="component" value="Unassembled WGS sequence"/>
</dbReference>
<gene>
    <name evidence="1" type="ORF">JCM19240_4523</name>
</gene>
<evidence type="ECO:0000313" key="1">
    <source>
        <dbReference type="EMBL" id="GAL37956.1"/>
    </source>
</evidence>
<evidence type="ECO:0000313" key="2">
    <source>
        <dbReference type="Proteomes" id="UP000029224"/>
    </source>
</evidence>
<protein>
    <submittedName>
        <fullName evidence="1">Uncharacterized protein</fullName>
    </submittedName>
</protein>
<proteinExistence type="predicted"/>
<accession>A0A090TDK0</accession>
<keyword evidence="2" id="KW-1185">Reference proteome</keyword>
<dbReference type="EMBL" id="BBMT01000023">
    <property type="protein sequence ID" value="GAL37956.1"/>
    <property type="molecule type" value="Genomic_DNA"/>
</dbReference>
<organism evidence="1 2">
    <name type="scientific">Vibrio maritimus</name>
    <dbReference type="NCBI Taxonomy" id="990268"/>
    <lineage>
        <taxon>Bacteria</taxon>
        <taxon>Pseudomonadati</taxon>
        <taxon>Pseudomonadota</taxon>
        <taxon>Gammaproteobacteria</taxon>
        <taxon>Vibrionales</taxon>
        <taxon>Vibrionaceae</taxon>
        <taxon>Vibrio</taxon>
    </lineage>
</organism>